<sequence length="82" mass="10071">MMFYKLGMEIAVVKYWNGDLRTRKELLWYLHYIINTQFSLTTKILKQIKQSIKFNNIIMRWYLFSKSRQNIVNKKSTNIVNY</sequence>
<name>A0ABX4MH50_9HYPH</name>
<dbReference type="EMBL" id="NXGP01000046">
    <property type="protein sequence ID" value="PIM95743.1"/>
    <property type="molecule type" value="Genomic_DNA"/>
</dbReference>
<keyword evidence="2" id="KW-1185">Reference proteome</keyword>
<proteinExistence type="predicted"/>
<evidence type="ECO:0000313" key="1">
    <source>
        <dbReference type="EMBL" id="PIM95743.1"/>
    </source>
</evidence>
<organism evidence="1 2">
    <name type="scientific">Candidatus Hodgkinia cicadicola</name>
    <dbReference type="NCBI Taxonomy" id="573658"/>
    <lineage>
        <taxon>Bacteria</taxon>
        <taxon>Pseudomonadati</taxon>
        <taxon>Pseudomonadota</taxon>
        <taxon>Alphaproteobacteria</taxon>
        <taxon>Hyphomicrobiales</taxon>
        <taxon>Candidatus Hodgkinia</taxon>
    </lineage>
</organism>
<protein>
    <submittedName>
        <fullName evidence="1">30S ribosomal subunit protein S6</fullName>
    </submittedName>
</protein>
<accession>A0ABX4MH50</accession>
<comment type="caution">
    <text evidence="1">The sequence shown here is derived from an EMBL/GenBank/DDBJ whole genome shotgun (WGS) entry which is preliminary data.</text>
</comment>
<dbReference type="Proteomes" id="UP000228979">
    <property type="component" value="Unassembled WGS sequence"/>
</dbReference>
<gene>
    <name evidence="1" type="primary">rpsF</name>
    <name evidence="1" type="ORF">trycra_100</name>
</gene>
<reference evidence="1" key="1">
    <citation type="submission" date="2017-09" db="EMBL/GenBank/DDBJ databases">
        <authorList>
            <person name="Campbell M.A."/>
            <person name="Lukasik P."/>
            <person name="Simon C."/>
            <person name="McCutcheon J.P."/>
        </authorList>
    </citation>
    <scope>NUCLEOTIDE SEQUENCE [LARGE SCALE GENOMIC DNA]</scope>
    <source>
        <strain evidence="1">TRYCRA</strain>
    </source>
</reference>
<evidence type="ECO:0000313" key="2">
    <source>
        <dbReference type="Proteomes" id="UP000228979"/>
    </source>
</evidence>